<organism evidence="1">
    <name type="scientific">Hyaloperonospora arabidopsidis (strain Emoy2)</name>
    <name type="common">Downy mildew agent</name>
    <name type="synonym">Peronospora arabidopsidis</name>
    <dbReference type="NCBI Taxonomy" id="559515"/>
    <lineage>
        <taxon>Eukaryota</taxon>
        <taxon>Sar</taxon>
        <taxon>Stramenopiles</taxon>
        <taxon>Oomycota</taxon>
        <taxon>Peronosporomycetes</taxon>
        <taxon>Peronosporales</taxon>
        <taxon>Peronosporaceae</taxon>
        <taxon>Hyaloperonospora</taxon>
    </lineage>
</organism>
<protein>
    <submittedName>
        <fullName evidence="1">RxLR effector candidate protein</fullName>
    </submittedName>
</protein>
<dbReference type="AlphaFoldDB" id="A0A090BFW5"/>
<name>A0A090BFW5_HYAAE</name>
<evidence type="ECO:0000313" key="1">
    <source>
        <dbReference type="EMBL" id="BAP69145.1"/>
    </source>
</evidence>
<accession>A0A090BFW5</accession>
<reference evidence="1" key="1">
    <citation type="journal article" date="2014" name="PLoS Pathog.">
        <title>Expression profiling during Arabidopsis/downy mildew interaction reveals a highly-expressed effector that attenuates responses to salicylic acid.</title>
        <authorList>
            <person name="Asai S."/>
            <person name="Rallapalli G."/>
            <person name="Piquerez S.J.M."/>
            <person name="Caillaud M.C."/>
            <person name="Furzer O.J."/>
            <person name="Ishaque N."/>
            <person name="Wirthmueller L."/>
            <person name="Fabro G."/>
            <person name="Shirasu K."/>
            <person name="Jones J.D.G."/>
        </authorList>
    </citation>
    <scope>NUCLEOTIDE SEQUENCE</scope>
    <source>
        <strain evidence="1">Emoy2</strain>
    </source>
</reference>
<gene>
    <name evidence="1" type="primary">HaRxLL498</name>
</gene>
<dbReference type="EMBL" id="AB922569">
    <property type="protein sequence ID" value="BAP69145.1"/>
    <property type="molecule type" value="mRNA"/>
</dbReference>
<proteinExistence type="evidence at transcript level"/>
<sequence length="44" mass="4813">MKVPARRSLRSDTATGGGEEERSFRFLDFFSSCFGKSAALPQDG</sequence>